<sequence>MSTAHLTVSGLTANIKRLIDSSGPLQNVWVRAEISNFKRHSRGHMYFSLKDDKSRIQSVMFAGSNKSLSFIPSDGMNVLVRGDVSVYEPYGNYQFYVKEMQPDGVGNLYLAFEQLKKKLHMAGYFDEAHKKKPPRIPERIAVITSPTGAAVRDILTTLERRYPIAKATLLPVLVQGPSAPESIAKAIKQADLANFDVIICGRGGGSIEELWAFNEEIVAKAIYQCETPLISAVGHETDVTISDYVSDLRAPTPTAAAELSVPNLTEMLAFISDRKARLIRSMNGQIEAQSERHKRLVESYAFRFPKQLIEQKEQDLDRLNEALMRAKERFVEGRTHTWSSLTQRLAALHPQDRILRESEKLTQLQVRLKKGMIDAKKEKEHQLSLQLSKLDLLSPLKLMDRGYSLVYKGNDLVKQVATVKSGDEIDVRVTDGTITGVVTHTSKLMAKEE</sequence>
<dbReference type="GO" id="GO:0008855">
    <property type="term" value="F:exodeoxyribonuclease VII activity"/>
    <property type="evidence" value="ECO:0007669"/>
    <property type="project" value="UniProtKB-UniRule"/>
</dbReference>
<evidence type="ECO:0000256" key="5">
    <source>
        <dbReference type="HAMAP-Rule" id="MF_00378"/>
    </source>
</evidence>
<dbReference type="Proteomes" id="UP000318138">
    <property type="component" value="Chromosome"/>
</dbReference>
<keyword evidence="10" id="KW-1185">Reference proteome</keyword>
<keyword evidence="4 5" id="KW-0269">Exonuclease</keyword>
<evidence type="ECO:0000256" key="6">
    <source>
        <dbReference type="RuleBase" id="RU004355"/>
    </source>
</evidence>
<dbReference type="AlphaFoldDB" id="A0A859FFH7"/>
<organism evidence="9 10">
    <name type="scientific">Paenalkalicoccus suaedae</name>
    <dbReference type="NCBI Taxonomy" id="2592382"/>
    <lineage>
        <taxon>Bacteria</taxon>
        <taxon>Bacillati</taxon>
        <taxon>Bacillota</taxon>
        <taxon>Bacilli</taxon>
        <taxon>Bacillales</taxon>
        <taxon>Bacillaceae</taxon>
        <taxon>Paenalkalicoccus</taxon>
    </lineage>
</organism>
<dbReference type="CDD" id="cd04489">
    <property type="entry name" value="ExoVII_LU_OBF"/>
    <property type="match status" value="1"/>
</dbReference>
<dbReference type="GO" id="GO:0009318">
    <property type="term" value="C:exodeoxyribonuclease VII complex"/>
    <property type="evidence" value="ECO:0007669"/>
    <property type="project" value="UniProtKB-UniRule"/>
</dbReference>
<dbReference type="GO" id="GO:0003676">
    <property type="term" value="F:nucleic acid binding"/>
    <property type="evidence" value="ECO:0007669"/>
    <property type="project" value="InterPro"/>
</dbReference>
<feature type="domain" description="OB-fold nucleic acid binding" evidence="8">
    <location>
        <begin position="6"/>
        <end position="101"/>
    </location>
</feature>
<dbReference type="GO" id="GO:0006308">
    <property type="term" value="P:DNA catabolic process"/>
    <property type="evidence" value="ECO:0007669"/>
    <property type="project" value="UniProtKB-UniRule"/>
</dbReference>
<evidence type="ECO:0000313" key="9">
    <source>
        <dbReference type="EMBL" id="QKS70965.1"/>
    </source>
</evidence>
<comment type="similarity">
    <text evidence="5 6">Belongs to the XseA family.</text>
</comment>
<evidence type="ECO:0000256" key="4">
    <source>
        <dbReference type="ARBA" id="ARBA00022839"/>
    </source>
</evidence>
<keyword evidence="2 5" id="KW-0540">Nuclease</keyword>
<evidence type="ECO:0000259" key="8">
    <source>
        <dbReference type="Pfam" id="PF13742"/>
    </source>
</evidence>
<dbReference type="EC" id="3.1.11.6" evidence="5"/>
<dbReference type="EMBL" id="CP041372">
    <property type="protein sequence ID" value="QKS70965.1"/>
    <property type="molecule type" value="Genomic_DNA"/>
</dbReference>
<dbReference type="InterPro" id="IPR025824">
    <property type="entry name" value="OB-fold_nuc-bd_dom"/>
</dbReference>
<evidence type="ECO:0000256" key="1">
    <source>
        <dbReference type="ARBA" id="ARBA00022490"/>
    </source>
</evidence>
<dbReference type="Pfam" id="PF13742">
    <property type="entry name" value="tRNA_anti_2"/>
    <property type="match status" value="1"/>
</dbReference>
<comment type="subcellular location">
    <subcellularLocation>
        <location evidence="5 6">Cytoplasm</location>
    </subcellularLocation>
</comment>
<comment type="function">
    <text evidence="5">Bidirectionally degrades single-stranded DNA into large acid-insoluble oligonucleotides, which are then degraded further into small acid-soluble oligonucleotides.</text>
</comment>
<evidence type="ECO:0000256" key="2">
    <source>
        <dbReference type="ARBA" id="ARBA00022722"/>
    </source>
</evidence>
<reference evidence="10" key="1">
    <citation type="submission" date="2019-07" db="EMBL/GenBank/DDBJ databases">
        <title>Bacillus alkalisoli sp. nov. isolated from saline soil.</title>
        <authorList>
            <person name="Sun J.-Q."/>
            <person name="Xu L."/>
        </authorList>
    </citation>
    <scope>NUCLEOTIDE SEQUENCE [LARGE SCALE GENOMIC DNA]</scope>
    <source>
        <strain evidence="10">M4U3P1</strain>
    </source>
</reference>
<keyword evidence="3 5" id="KW-0378">Hydrolase</keyword>
<dbReference type="PANTHER" id="PTHR30008">
    <property type="entry name" value="EXODEOXYRIBONUCLEASE 7 LARGE SUBUNIT"/>
    <property type="match status" value="1"/>
</dbReference>
<dbReference type="HAMAP" id="MF_00378">
    <property type="entry name" value="Exonuc_7_L"/>
    <property type="match status" value="1"/>
</dbReference>
<dbReference type="InterPro" id="IPR020579">
    <property type="entry name" value="Exonuc_VII_lsu_C"/>
</dbReference>
<accession>A0A859FFH7</accession>
<evidence type="ECO:0000259" key="7">
    <source>
        <dbReference type="Pfam" id="PF02601"/>
    </source>
</evidence>
<dbReference type="Pfam" id="PF02601">
    <property type="entry name" value="Exonuc_VII_L"/>
    <property type="match status" value="1"/>
</dbReference>
<dbReference type="RefSeq" id="WP_176009002.1">
    <property type="nucleotide sequence ID" value="NZ_CP041372.2"/>
</dbReference>
<comment type="subunit">
    <text evidence="5">Heterooligomer composed of large and small subunits.</text>
</comment>
<protein>
    <recommendedName>
        <fullName evidence="5">Exodeoxyribonuclease 7 large subunit</fullName>
        <ecNumber evidence="5">3.1.11.6</ecNumber>
    </recommendedName>
    <alternativeName>
        <fullName evidence="5">Exodeoxyribonuclease VII large subunit</fullName>
        <shortName evidence="5">Exonuclease VII large subunit</shortName>
    </alternativeName>
</protein>
<proteinExistence type="inferred from homology"/>
<name>A0A859FFH7_9BACI</name>
<comment type="catalytic activity">
    <reaction evidence="5 6">
        <text>Exonucleolytic cleavage in either 5'- to 3'- or 3'- to 5'-direction to yield nucleoside 5'-phosphates.</text>
        <dbReference type="EC" id="3.1.11.6"/>
    </reaction>
</comment>
<dbReference type="GO" id="GO:0005737">
    <property type="term" value="C:cytoplasm"/>
    <property type="evidence" value="ECO:0007669"/>
    <property type="project" value="UniProtKB-SubCell"/>
</dbReference>
<dbReference type="NCBIfam" id="TIGR00237">
    <property type="entry name" value="xseA"/>
    <property type="match status" value="1"/>
</dbReference>
<gene>
    <name evidence="5" type="primary">xseA</name>
    <name evidence="9" type="ORF">FLK61_30040</name>
</gene>
<evidence type="ECO:0000256" key="3">
    <source>
        <dbReference type="ARBA" id="ARBA00022801"/>
    </source>
</evidence>
<evidence type="ECO:0000313" key="10">
    <source>
        <dbReference type="Proteomes" id="UP000318138"/>
    </source>
</evidence>
<keyword evidence="1 5" id="KW-0963">Cytoplasm</keyword>
<dbReference type="KEGG" id="psua:FLK61_30040"/>
<dbReference type="InterPro" id="IPR003753">
    <property type="entry name" value="Exonuc_VII_L"/>
</dbReference>
<feature type="domain" description="Exonuclease VII large subunit C-terminal" evidence="7">
    <location>
        <begin position="124"/>
        <end position="434"/>
    </location>
</feature>
<dbReference type="PANTHER" id="PTHR30008:SF0">
    <property type="entry name" value="EXODEOXYRIBONUCLEASE 7 LARGE SUBUNIT"/>
    <property type="match status" value="1"/>
</dbReference>